<dbReference type="RefSeq" id="XP_021833115.1">
    <property type="nucleotide sequence ID" value="XM_021977423.1"/>
</dbReference>
<sequence length="200" mass="22427">MGIWDFMSGTTDSLKRNAPDLTGVTNCCPTPGSLKRIVPDVTAAKNVCFTAYGYGSATVTHIDSAVRGGFVGYNIVNKSIKDLKDSDKQEVDVKALQADLRRLKKDFIEYRKVHEPEVDVKALQAIVVRLEKELSEYRKPREQVLIDKPSADLKSPNTVNIHSAVNQKPEDVIRVFMMNEFMGRKFLDDLMVPSVAPRKK</sequence>
<reference evidence="3" key="1">
    <citation type="submission" date="2025-08" db="UniProtKB">
        <authorList>
            <consortium name="RefSeq"/>
        </authorList>
    </citation>
    <scope>IDENTIFICATION</scope>
</reference>
<proteinExistence type="predicted"/>
<dbReference type="AlphaFoldDB" id="A0A6P5U1S4"/>
<dbReference type="GeneID" id="110772931"/>
<organism evidence="2 3">
    <name type="scientific">Prunus avium</name>
    <name type="common">Cherry</name>
    <name type="synonym">Cerasus avium</name>
    <dbReference type="NCBI Taxonomy" id="42229"/>
    <lineage>
        <taxon>Eukaryota</taxon>
        <taxon>Viridiplantae</taxon>
        <taxon>Streptophyta</taxon>
        <taxon>Embryophyta</taxon>
        <taxon>Tracheophyta</taxon>
        <taxon>Spermatophyta</taxon>
        <taxon>Magnoliopsida</taxon>
        <taxon>eudicotyledons</taxon>
        <taxon>Gunneridae</taxon>
        <taxon>Pentapetalae</taxon>
        <taxon>rosids</taxon>
        <taxon>fabids</taxon>
        <taxon>Rosales</taxon>
        <taxon>Rosaceae</taxon>
        <taxon>Amygdaloideae</taxon>
        <taxon>Amygdaleae</taxon>
        <taxon>Prunus</taxon>
    </lineage>
</organism>
<dbReference type="Proteomes" id="UP000515124">
    <property type="component" value="Unplaced"/>
</dbReference>
<evidence type="ECO:0000313" key="3">
    <source>
        <dbReference type="RefSeq" id="XP_021833115.1"/>
    </source>
</evidence>
<evidence type="ECO:0000256" key="1">
    <source>
        <dbReference type="SAM" id="Coils"/>
    </source>
</evidence>
<feature type="coiled-coil region" evidence="1">
    <location>
        <begin position="86"/>
        <end position="113"/>
    </location>
</feature>
<keyword evidence="2" id="KW-1185">Reference proteome</keyword>
<accession>A0A6P5U1S4</accession>
<gene>
    <name evidence="3" type="primary">LOC110772931</name>
</gene>
<evidence type="ECO:0000313" key="2">
    <source>
        <dbReference type="Proteomes" id="UP000515124"/>
    </source>
</evidence>
<protein>
    <submittedName>
        <fullName evidence="3">Uncharacterized protein LOC110772931 isoform X3</fullName>
    </submittedName>
</protein>
<keyword evidence="1" id="KW-0175">Coiled coil</keyword>
<name>A0A6P5U1S4_PRUAV</name>